<name>A0A3M7LVK6_9PLEO</name>
<dbReference type="AlphaFoldDB" id="A0A3M7LVK6"/>
<evidence type="ECO:0000313" key="2">
    <source>
        <dbReference type="Proteomes" id="UP000265663"/>
    </source>
</evidence>
<sequence>MRRRWRSKELFDYGLGTYCTVFNTAASSAVCSSRYIHTFALRLYKRVYGYVVSHIAGVLSVKKASLDRFSRVARREVLDWESPWVYARRLLRTASRSVDGAVGGHGLGGGSGSGSGIVELKAGDHLSKPTVEGDNWVRD</sequence>
<protein>
    <submittedName>
        <fullName evidence="1">Acyl-coenzyme A oxidase 1</fullName>
    </submittedName>
</protein>
<dbReference type="EMBL" id="KE747806">
    <property type="protein sequence ID" value="RMZ66254.1"/>
    <property type="molecule type" value="Genomic_DNA"/>
</dbReference>
<evidence type="ECO:0000313" key="1">
    <source>
        <dbReference type="EMBL" id="RMZ66254.1"/>
    </source>
</evidence>
<dbReference type="Proteomes" id="UP000265663">
    <property type="component" value="Unassembled WGS sequence"/>
</dbReference>
<accession>A0A3M7LVK6</accession>
<reference evidence="1 2" key="1">
    <citation type="journal article" date="2014" name="PLoS ONE">
        <title>De novo Genome Assembly of the Fungal Plant Pathogen Pyrenophora semeniperda.</title>
        <authorList>
            <person name="Soliai M.M."/>
            <person name="Meyer S.E."/>
            <person name="Udall J.A."/>
            <person name="Elzinga D.E."/>
            <person name="Hermansen R.A."/>
            <person name="Bodily P.M."/>
            <person name="Hart A.A."/>
            <person name="Coleman C.E."/>
        </authorList>
    </citation>
    <scope>NUCLEOTIDE SEQUENCE [LARGE SCALE GENOMIC DNA]</scope>
    <source>
        <strain evidence="1 2">CCB06</strain>
        <tissue evidence="1">Mycelium</tissue>
    </source>
</reference>
<gene>
    <name evidence="1" type="ORF">GMOD_00005340</name>
</gene>
<organism evidence="1 2">
    <name type="scientific">Pyrenophora seminiperda CCB06</name>
    <dbReference type="NCBI Taxonomy" id="1302712"/>
    <lineage>
        <taxon>Eukaryota</taxon>
        <taxon>Fungi</taxon>
        <taxon>Dikarya</taxon>
        <taxon>Ascomycota</taxon>
        <taxon>Pezizomycotina</taxon>
        <taxon>Dothideomycetes</taxon>
        <taxon>Pleosporomycetidae</taxon>
        <taxon>Pleosporales</taxon>
        <taxon>Pleosporineae</taxon>
        <taxon>Pleosporaceae</taxon>
        <taxon>Pyrenophora</taxon>
    </lineage>
</organism>
<keyword evidence="2" id="KW-1185">Reference proteome</keyword>
<proteinExistence type="predicted"/>